<evidence type="ECO:0000313" key="3">
    <source>
        <dbReference type="EMBL" id="QYZ68540.1"/>
    </source>
</evidence>
<evidence type="ECO:0000313" key="4">
    <source>
        <dbReference type="Proteomes" id="UP000826300"/>
    </source>
</evidence>
<dbReference type="RefSeq" id="WP_220660763.1">
    <property type="nucleotide sequence ID" value="NZ_CP069370.1"/>
</dbReference>
<accession>A0A8G0ZS93</accession>
<feature type="compositionally biased region" description="Polar residues" evidence="1">
    <location>
        <begin position="158"/>
        <end position="178"/>
    </location>
</feature>
<proteinExistence type="predicted"/>
<keyword evidence="2" id="KW-1133">Transmembrane helix</keyword>
<keyword evidence="2" id="KW-0472">Membrane</keyword>
<protein>
    <submittedName>
        <fullName evidence="3">Uncharacterized protein</fullName>
    </submittedName>
</protein>
<sequence>MLLEPSTQGKAYVLLAIAVHISGWAYAAWAGRSVIVTDRRLVYHAALSRFVRSVPLDKIEQVEQEPGRVVVRAGTAFNTMTLSVPAADALASALEAARASALLEPPVRSEQPTLPKGKRSEPSRSEKVLGYTVLGVIGLGILMYNLPDQAQVAKKSAGNASQPTASLSAEPNDAASSPTDVTVAAVPMEVAPVQSRVSDTINTSALMDCWMGAIRGAYGWIQNEQDRTGDSLARFFGKGGIAVKVVVIGNRIDISRLELAGVTGPGAKPLGPEGASDPNRLDYWEAQDVYTTAVRAISRCGIAEVPLPNGTFNFIFDPSRNDIPVQPIGG</sequence>
<dbReference type="Proteomes" id="UP000826300">
    <property type="component" value="Chromosome"/>
</dbReference>
<name>A0A8G0ZS93_9RHOB</name>
<feature type="transmembrane region" description="Helical" evidence="2">
    <location>
        <begin position="12"/>
        <end position="31"/>
    </location>
</feature>
<evidence type="ECO:0000256" key="2">
    <source>
        <dbReference type="SAM" id="Phobius"/>
    </source>
</evidence>
<dbReference type="AlphaFoldDB" id="A0A8G0ZS93"/>
<dbReference type="KEGG" id="nsm:JO391_12180"/>
<keyword evidence="4" id="KW-1185">Reference proteome</keyword>
<evidence type="ECO:0000256" key="1">
    <source>
        <dbReference type="SAM" id="MobiDB-lite"/>
    </source>
</evidence>
<feature type="region of interest" description="Disordered" evidence="1">
    <location>
        <begin position="155"/>
        <end position="178"/>
    </location>
</feature>
<gene>
    <name evidence="3" type="ORF">JO391_12180</name>
</gene>
<keyword evidence="2" id="KW-0812">Transmembrane</keyword>
<organism evidence="3 4">
    <name type="scientific">Neotabrizicola shimadae</name>
    <dbReference type="NCBI Taxonomy" id="2807096"/>
    <lineage>
        <taxon>Bacteria</taxon>
        <taxon>Pseudomonadati</taxon>
        <taxon>Pseudomonadota</taxon>
        <taxon>Alphaproteobacteria</taxon>
        <taxon>Rhodobacterales</taxon>
        <taxon>Paracoccaceae</taxon>
        <taxon>Neotabrizicola</taxon>
    </lineage>
</organism>
<dbReference type="EMBL" id="CP069370">
    <property type="protein sequence ID" value="QYZ68540.1"/>
    <property type="molecule type" value="Genomic_DNA"/>
</dbReference>
<reference evidence="3" key="1">
    <citation type="submission" date="2021-02" db="EMBL/GenBank/DDBJ databases">
        <title>Rhodobacter shimadae sp. nov., an aerobic anoxygenic phototrophic bacterium isolated from a hot spring.</title>
        <authorList>
            <person name="Muramatsu S."/>
            <person name="Haruta S."/>
            <person name="Hirose S."/>
            <person name="Hanada S."/>
        </authorList>
    </citation>
    <scope>NUCLEOTIDE SEQUENCE</scope>
    <source>
        <strain evidence="3">N10</strain>
    </source>
</reference>